<gene>
    <name evidence="2" type="ORF">O6R05_00485</name>
</gene>
<feature type="transmembrane region" description="Helical" evidence="1">
    <location>
        <begin position="35"/>
        <end position="54"/>
    </location>
</feature>
<dbReference type="Pfam" id="PF07099">
    <property type="entry name" value="DUF1361"/>
    <property type="match status" value="1"/>
</dbReference>
<evidence type="ECO:0000313" key="2">
    <source>
        <dbReference type="EMBL" id="WBW50072.1"/>
    </source>
</evidence>
<organism evidence="2 3">
    <name type="scientific">Peptoniphilus equinus</name>
    <dbReference type="NCBI Taxonomy" id="3016343"/>
    <lineage>
        <taxon>Bacteria</taxon>
        <taxon>Bacillati</taxon>
        <taxon>Bacillota</taxon>
        <taxon>Tissierellia</taxon>
        <taxon>Tissierellales</taxon>
        <taxon>Peptoniphilaceae</taxon>
        <taxon>Peptoniphilus</taxon>
    </lineage>
</organism>
<evidence type="ECO:0000313" key="3">
    <source>
        <dbReference type="Proteomes" id="UP001210339"/>
    </source>
</evidence>
<dbReference type="InterPro" id="IPR009793">
    <property type="entry name" value="DUF1361"/>
</dbReference>
<dbReference type="EMBL" id="CP115667">
    <property type="protein sequence ID" value="WBW50072.1"/>
    <property type="molecule type" value="Genomic_DNA"/>
</dbReference>
<feature type="transmembrane region" description="Helical" evidence="1">
    <location>
        <begin position="12"/>
        <end position="29"/>
    </location>
</feature>
<feature type="transmembrane region" description="Helical" evidence="1">
    <location>
        <begin position="61"/>
        <end position="80"/>
    </location>
</feature>
<evidence type="ECO:0000256" key="1">
    <source>
        <dbReference type="SAM" id="Phobius"/>
    </source>
</evidence>
<feature type="transmembrane region" description="Helical" evidence="1">
    <location>
        <begin position="143"/>
        <end position="162"/>
    </location>
</feature>
<name>A0ABY7QTH2_9FIRM</name>
<keyword evidence="1" id="KW-0472">Membrane</keyword>
<accession>A0ABY7QTH2</accession>
<reference evidence="2 3" key="1">
    <citation type="submission" date="2023-01" db="EMBL/GenBank/DDBJ databases">
        <authorList>
            <person name="Lee S.H."/>
            <person name="Jung H.S."/>
            <person name="Yun J.U."/>
        </authorList>
    </citation>
    <scope>NUCLEOTIDE SEQUENCE [LARGE SCALE GENOMIC DNA]</scope>
    <source>
        <strain evidence="2 3">CBA3646</strain>
    </source>
</reference>
<keyword evidence="1" id="KW-1133">Transmembrane helix</keyword>
<proteinExistence type="predicted"/>
<keyword evidence="3" id="KW-1185">Reference proteome</keyword>
<feature type="transmembrane region" description="Helical" evidence="1">
    <location>
        <begin position="192"/>
        <end position="212"/>
    </location>
</feature>
<protein>
    <submittedName>
        <fullName evidence="2">DUF1361 domain-containing protein</fullName>
    </submittedName>
</protein>
<sequence>MNVKTTQILKKLTGYVLIYGLFAAVILYFNMNKRYLIFNTALSFIPLVITSFLLTRKGDILTFFGFIASAIFYPNALYMFTDFIHIKTSDFYNIYGGEVVYVTDALQWIELAAEVGLIVLSLVVGYETFVNFLKLLKCYEHKVAAFILLIFTSGATAVGIYVGRFLRLNSWEVLQLPSIVQKLITSYSDNDLMLLLTFASLHFVIILLFANLKRD</sequence>
<keyword evidence="1" id="KW-0812">Transmembrane</keyword>
<feature type="transmembrane region" description="Helical" evidence="1">
    <location>
        <begin position="115"/>
        <end position="136"/>
    </location>
</feature>
<dbReference type="Proteomes" id="UP001210339">
    <property type="component" value="Chromosome"/>
</dbReference>
<dbReference type="RefSeq" id="WP_271191603.1">
    <property type="nucleotide sequence ID" value="NZ_CP115667.1"/>
</dbReference>